<gene>
    <name evidence="1" type="ORF">H6P81_021170</name>
</gene>
<evidence type="ECO:0000313" key="2">
    <source>
        <dbReference type="Proteomes" id="UP000825729"/>
    </source>
</evidence>
<dbReference type="EMBL" id="JAINDJ010000009">
    <property type="protein sequence ID" value="KAG9438872.1"/>
    <property type="molecule type" value="Genomic_DNA"/>
</dbReference>
<protein>
    <submittedName>
        <fullName evidence="1">Uncharacterized protein</fullName>
    </submittedName>
</protein>
<dbReference type="AlphaFoldDB" id="A0AAV7DTT5"/>
<proteinExistence type="predicted"/>
<name>A0AAV7DTT5_ARIFI</name>
<organism evidence="1 2">
    <name type="scientific">Aristolochia fimbriata</name>
    <name type="common">White veined hardy Dutchman's pipe vine</name>
    <dbReference type="NCBI Taxonomy" id="158543"/>
    <lineage>
        <taxon>Eukaryota</taxon>
        <taxon>Viridiplantae</taxon>
        <taxon>Streptophyta</taxon>
        <taxon>Embryophyta</taxon>
        <taxon>Tracheophyta</taxon>
        <taxon>Spermatophyta</taxon>
        <taxon>Magnoliopsida</taxon>
        <taxon>Magnoliidae</taxon>
        <taxon>Piperales</taxon>
        <taxon>Aristolochiaceae</taxon>
        <taxon>Aristolochia</taxon>
    </lineage>
</organism>
<dbReference type="Proteomes" id="UP000825729">
    <property type="component" value="Unassembled WGS sequence"/>
</dbReference>
<accession>A0AAV7DTT5</accession>
<sequence length="159" mass="17283">MKLWGPYYSDIGARRGWSTISRTRELKAKRVGVNGNAIGTEIPVHGQAQAQAGFAHTGQPHVPQQRAEIKEGKGRKLSTQNPYFRAREKLGLGGVAARVSQFDNLATTVETLSTRVAQADNIRNPSPVPPQVIHANQPSASMRNPIPQVQANLSSIRKA</sequence>
<comment type="caution">
    <text evidence="1">The sequence shown here is derived from an EMBL/GenBank/DDBJ whole genome shotgun (WGS) entry which is preliminary data.</text>
</comment>
<keyword evidence="2" id="KW-1185">Reference proteome</keyword>
<evidence type="ECO:0000313" key="1">
    <source>
        <dbReference type="EMBL" id="KAG9438872.1"/>
    </source>
</evidence>
<reference evidence="1 2" key="1">
    <citation type="submission" date="2021-07" db="EMBL/GenBank/DDBJ databases">
        <title>The Aristolochia fimbriata genome: insights into angiosperm evolution, floral development and chemical biosynthesis.</title>
        <authorList>
            <person name="Jiao Y."/>
        </authorList>
    </citation>
    <scope>NUCLEOTIDE SEQUENCE [LARGE SCALE GENOMIC DNA]</scope>
    <source>
        <strain evidence="1">IBCAS-2021</strain>
        <tissue evidence="1">Leaf</tissue>
    </source>
</reference>